<feature type="domain" description="Aminoglycoside phosphotransferase" evidence="1">
    <location>
        <begin position="42"/>
        <end position="262"/>
    </location>
</feature>
<gene>
    <name evidence="2" type="ORF">EDD28_3075</name>
</gene>
<dbReference type="PANTHER" id="PTHR21310">
    <property type="entry name" value="AMINOGLYCOSIDE PHOSPHOTRANSFERASE-RELATED-RELATED"/>
    <property type="match status" value="1"/>
</dbReference>
<keyword evidence="2" id="KW-0808">Transferase</keyword>
<evidence type="ECO:0000313" key="3">
    <source>
        <dbReference type="Proteomes" id="UP000275356"/>
    </source>
</evidence>
<keyword evidence="3" id="KW-1185">Reference proteome</keyword>
<sequence>MTGRPPGDTGIVDADDDGVTQDAVVARVLASGAPGLLDLPRRVVAEGWDNLLVRLGDDLVLRLPRRARTAELVATEQRWLPVLAPSLPVAVPVPVVAGRPGPDFPWPWSVLAWREGEVAGSRPRSRATAWVPDLAAALAALHRPAPAEAPHNPVRAVPLAERDRVVRERLERGRLRGLDVSAALEVWARGVAAPAWGSAPVWVHGDPHPNNLLVRPGPDDGPDRLDALLDWGDLSAGDPACDLAAAWLVPDRVGRTVFVAAYDDLVGARADGHADDPGRWDRAAAWAVSMASSVVVDAPDDAANRRWADATLREIAERSLG</sequence>
<dbReference type="SUPFAM" id="SSF56112">
    <property type="entry name" value="Protein kinase-like (PK-like)"/>
    <property type="match status" value="1"/>
</dbReference>
<protein>
    <submittedName>
        <fullName evidence="2">Aminoglycoside phosphotransferase (APT) family kinase protein</fullName>
    </submittedName>
</protein>
<reference evidence="2 3" key="1">
    <citation type="submission" date="2018-11" db="EMBL/GenBank/DDBJ databases">
        <title>Sequencing the genomes of 1000 actinobacteria strains.</title>
        <authorList>
            <person name="Klenk H.-P."/>
        </authorList>
    </citation>
    <scope>NUCLEOTIDE SEQUENCE [LARGE SCALE GENOMIC DNA]</scope>
    <source>
        <strain evidence="2 3">DSM 13521</strain>
    </source>
</reference>
<dbReference type="GO" id="GO:0016301">
    <property type="term" value="F:kinase activity"/>
    <property type="evidence" value="ECO:0007669"/>
    <property type="project" value="UniProtKB-KW"/>
</dbReference>
<keyword evidence="2" id="KW-0418">Kinase</keyword>
<evidence type="ECO:0000313" key="2">
    <source>
        <dbReference type="EMBL" id="ROR93653.1"/>
    </source>
</evidence>
<dbReference type="Gene3D" id="3.30.200.20">
    <property type="entry name" value="Phosphorylase Kinase, domain 1"/>
    <property type="match status" value="1"/>
</dbReference>
<dbReference type="Proteomes" id="UP000275356">
    <property type="component" value="Unassembled WGS sequence"/>
</dbReference>
<dbReference type="InterPro" id="IPR051678">
    <property type="entry name" value="AGP_Transferase"/>
</dbReference>
<dbReference type="PANTHER" id="PTHR21310:SF42">
    <property type="entry name" value="BIFUNCTIONAL AAC_APH"/>
    <property type="match status" value="1"/>
</dbReference>
<dbReference type="RefSeq" id="WP_170169515.1">
    <property type="nucleotide sequence ID" value="NZ_RKHQ01000002.1"/>
</dbReference>
<dbReference type="AlphaFoldDB" id="A0A3N2D1M0"/>
<organism evidence="2 3">
    <name type="scientific">Salana multivorans</name>
    <dbReference type="NCBI Taxonomy" id="120377"/>
    <lineage>
        <taxon>Bacteria</taxon>
        <taxon>Bacillati</taxon>
        <taxon>Actinomycetota</taxon>
        <taxon>Actinomycetes</taxon>
        <taxon>Micrococcales</taxon>
        <taxon>Beutenbergiaceae</taxon>
        <taxon>Salana</taxon>
    </lineage>
</organism>
<comment type="caution">
    <text evidence="2">The sequence shown here is derived from an EMBL/GenBank/DDBJ whole genome shotgun (WGS) entry which is preliminary data.</text>
</comment>
<dbReference type="InterPro" id="IPR011009">
    <property type="entry name" value="Kinase-like_dom_sf"/>
</dbReference>
<dbReference type="InterPro" id="IPR002575">
    <property type="entry name" value="Aminoglycoside_PTrfase"/>
</dbReference>
<name>A0A3N2D1M0_9MICO</name>
<dbReference type="Pfam" id="PF01636">
    <property type="entry name" value="APH"/>
    <property type="match status" value="1"/>
</dbReference>
<accession>A0A3N2D1M0</accession>
<proteinExistence type="predicted"/>
<dbReference type="EMBL" id="RKHQ01000002">
    <property type="protein sequence ID" value="ROR93653.1"/>
    <property type="molecule type" value="Genomic_DNA"/>
</dbReference>
<evidence type="ECO:0000259" key="1">
    <source>
        <dbReference type="Pfam" id="PF01636"/>
    </source>
</evidence>
<dbReference type="Gene3D" id="3.90.1200.10">
    <property type="match status" value="1"/>
</dbReference>